<evidence type="ECO:0000313" key="2">
    <source>
        <dbReference type="EMBL" id="SHF07413.1"/>
    </source>
</evidence>
<name>A0A1M4YP26_9FLAO</name>
<accession>A0A1M4YP26</accession>
<feature type="transmembrane region" description="Helical" evidence="1">
    <location>
        <begin position="12"/>
        <end position="44"/>
    </location>
</feature>
<organism evidence="2 3">
    <name type="scientific">Chryseobacterium takakiae</name>
    <dbReference type="NCBI Taxonomy" id="1302685"/>
    <lineage>
        <taxon>Bacteria</taxon>
        <taxon>Pseudomonadati</taxon>
        <taxon>Bacteroidota</taxon>
        <taxon>Flavobacteriia</taxon>
        <taxon>Flavobacteriales</taxon>
        <taxon>Weeksellaceae</taxon>
        <taxon>Chryseobacterium group</taxon>
        <taxon>Chryseobacterium</taxon>
    </lineage>
</organism>
<keyword evidence="1" id="KW-0472">Membrane</keyword>
<dbReference type="RefSeq" id="WP_072884988.1">
    <property type="nucleotide sequence ID" value="NZ_FQVO01000008.1"/>
</dbReference>
<dbReference type="STRING" id="1302685.SAMN05444408_108136"/>
<evidence type="ECO:0000256" key="1">
    <source>
        <dbReference type="SAM" id="Phobius"/>
    </source>
</evidence>
<gene>
    <name evidence="2" type="ORF">SAMN05444408_108136</name>
</gene>
<dbReference type="AlphaFoldDB" id="A0A1M4YP26"/>
<reference evidence="3" key="1">
    <citation type="submission" date="2016-11" db="EMBL/GenBank/DDBJ databases">
        <authorList>
            <person name="Varghese N."/>
            <person name="Submissions S."/>
        </authorList>
    </citation>
    <scope>NUCLEOTIDE SEQUENCE [LARGE SCALE GENOMIC DNA]</scope>
    <source>
        <strain evidence="3">DSM 26898</strain>
    </source>
</reference>
<feature type="transmembrane region" description="Helical" evidence="1">
    <location>
        <begin position="56"/>
        <end position="76"/>
    </location>
</feature>
<proteinExistence type="predicted"/>
<dbReference type="OrthoDB" id="1453017at2"/>
<keyword evidence="1" id="KW-1133">Transmembrane helix</keyword>
<dbReference type="Proteomes" id="UP000184236">
    <property type="component" value="Unassembled WGS sequence"/>
</dbReference>
<evidence type="ECO:0000313" key="3">
    <source>
        <dbReference type="Proteomes" id="UP000184236"/>
    </source>
</evidence>
<dbReference type="EMBL" id="FQVO01000008">
    <property type="protein sequence ID" value="SHF07413.1"/>
    <property type="molecule type" value="Genomic_DNA"/>
</dbReference>
<keyword evidence="1" id="KW-0812">Transmembrane</keyword>
<sequence length="79" mass="8694">MKLLTLLEVGNLDLVGLVIFVIAIVLVVLFVISVFVAAFVQIIYEWNNEKKFSKGQFWKTVLISMLVGGLISGFVCGGM</sequence>
<protein>
    <submittedName>
        <fullName evidence="2">Uncharacterized protein</fullName>
    </submittedName>
</protein>
<keyword evidence="3" id="KW-1185">Reference proteome</keyword>